<evidence type="ECO:0000259" key="3">
    <source>
        <dbReference type="SMART" id="SM00382"/>
    </source>
</evidence>
<keyword evidence="5" id="KW-1185">Reference proteome</keyword>
<protein>
    <submittedName>
        <fullName evidence="4">Putative ATPase involved in flagella biogenesis</fullName>
    </submittedName>
</protein>
<evidence type="ECO:0000256" key="1">
    <source>
        <dbReference type="ARBA" id="ARBA00022741"/>
    </source>
</evidence>
<dbReference type="NCBIfam" id="NF006320">
    <property type="entry name" value="PRK08533.1"/>
    <property type="match status" value="1"/>
</dbReference>
<keyword evidence="4" id="KW-0282">Flagellum</keyword>
<dbReference type="SMART" id="SM00382">
    <property type="entry name" value="AAA"/>
    <property type="match status" value="1"/>
</dbReference>
<evidence type="ECO:0000256" key="2">
    <source>
        <dbReference type="ARBA" id="ARBA00022840"/>
    </source>
</evidence>
<reference evidence="4 5" key="1">
    <citation type="journal article" date="2013" name="Nature">
        <title>Anaerobic oxidation of methane coupled to nitrate reduction in a novel archaeal lineage.</title>
        <authorList>
            <person name="Haroon M.F."/>
            <person name="Hu S."/>
            <person name="Shi Y."/>
            <person name="Imelfort M."/>
            <person name="Keller J."/>
            <person name="Hugenholtz P."/>
            <person name="Yuan Z."/>
            <person name="Tyson G.W."/>
        </authorList>
    </citation>
    <scope>NUCLEOTIDE SEQUENCE [LARGE SCALE GENOMIC DNA]</scope>
    <source>
        <strain evidence="4 5">ANME-2d</strain>
    </source>
</reference>
<comment type="caution">
    <text evidence="4">The sequence shown here is derived from an EMBL/GenBank/DDBJ whole genome shotgun (WGS) entry which is preliminary data.</text>
</comment>
<sequence>MSVYSFALDRDEINQMLGGGFPKGSLVVIDGPSGSGKSALGQRFTFGLLDNKNTVTYISTQLTTKNFIRQMNSMDYPIGLKLLKGELLYIPAYPLLKESKPRIDFIKRLMGAAGLFEKDLIIVDTLSALIRYSTEAEKSLQLISFFKKLTGMQKTIVLTMDSTELPPGISTEFKDAAEVLITLKIRQIGTDIRRTAVINKYARPEYQVGSMFGFKVEARAGVMIDISGVS</sequence>
<accession>A0A062V3E0</accession>
<dbReference type="InterPro" id="IPR003593">
    <property type="entry name" value="AAA+_ATPase"/>
</dbReference>
<dbReference type="OrthoDB" id="63735at2157"/>
<dbReference type="EMBL" id="JMIY01000007">
    <property type="protein sequence ID" value="KCZ71133.1"/>
    <property type="molecule type" value="Genomic_DNA"/>
</dbReference>
<dbReference type="RefSeq" id="WP_048093343.1">
    <property type="nucleotide sequence ID" value="NZ_JMIY01000007.1"/>
</dbReference>
<dbReference type="Gene3D" id="3.40.50.300">
    <property type="entry name" value="P-loop containing nucleotide triphosphate hydrolases"/>
    <property type="match status" value="1"/>
</dbReference>
<dbReference type="Proteomes" id="UP000027153">
    <property type="component" value="Unassembled WGS sequence"/>
</dbReference>
<organism evidence="4 5">
    <name type="scientific">Candidatus Methanoperedens nitratireducens</name>
    <dbReference type="NCBI Taxonomy" id="1392998"/>
    <lineage>
        <taxon>Archaea</taxon>
        <taxon>Methanobacteriati</taxon>
        <taxon>Methanobacteriota</taxon>
        <taxon>Stenosarchaea group</taxon>
        <taxon>Methanomicrobia</taxon>
        <taxon>Methanosarcinales</taxon>
        <taxon>ANME-2 cluster</taxon>
        <taxon>Candidatus Methanoperedentaceae</taxon>
        <taxon>Candidatus Methanoperedens</taxon>
    </lineage>
</organism>
<feature type="domain" description="AAA+ ATPase" evidence="3">
    <location>
        <begin position="23"/>
        <end position="193"/>
    </location>
</feature>
<evidence type="ECO:0000313" key="5">
    <source>
        <dbReference type="Proteomes" id="UP000027153"/>
    </source>
</evidence>
<dbReference type="AlphaFoldDB" id="A0A062V3E0"/>
<dbReference type="SUPFAM" id="SSF52540">
    <property type="entry name" value="P-loop containing nucleoside triphosphate hydrolases"/>
    <property type="match status" value="1"/>
</dbReference>
<keyword evidence="4" id="KW-0969">Cilium</keyword>
<dbReference type="PANTHER" id="PTHR43637">
    <property type="entry name" value="UPF0273 PROTEIN TM_0370"/>
    <property type="match status" value="1"/>
</dbReference>
<gene>
    <name evidence="4" type="ORF">ANME2D_03165</name>
</gene>
<dbReference type="GO" id="GO:0005524">
    <property type="term" value="F:ATP binding"/>
    <property type="evidence" value="ECO:0007669"/>
    <property type="project" value="UniProtKB-KW"/>
</dbReference>
<dbReference type="InterPro" id="IPR027417">
    <property type="entry name" value="P-loop_NTPase"/>
</dbReference>
<dbReference type="Pfam" id="PF06745">
    <property type="entry name" value="ATPase"/>
    <property type="match status" value="1"/>
</dbReference>
<dbReference type="PANTHER" id="PTHR43637:SF3">
    <property type="entry name" value="FLAGELLA-RELATED PROTEIN H-RELATED"/>
    <property type="match status" value="1"/>
</dbReference>
<keyword evidence="1" id="KW-0547">Nucleotide-binding</keyword>
<keyword evidence="4" id="KW-0966">Cell projection</keyword>
<dbReference type="InterPro" id="IPR014774">
    <property type="entry name" value="KaiC-like_dom"/>
</dbReference>
<evidence type="ECO:0000313" key="4">
    <source>
        <dbReference type="EMBL" id="KCZ71133.1"/>
    </source>
</evidence>
<keyword evidence="2" id="KW-0067">ATP-binding</keyword>
<proteinExistence type="predicted"/>
<name>A0A062V3E0_9EURY</name>